<dbReference type="EMBL" id="LAZR01062040">
    <property type="protein sequence ID" value="KKK62340.1"/>
    <property type="molecule type" value="Genomic_DNA"/>
</dbReference>
<feature type="non-terminal residue" evidence="1">
    <location>
        <position position="1"/>
    </location>
</feature>
<comment type="caution">
    <text evidence="1">The sequence shown here is derived from an EMBL/GenBank/DDBJ whole genome shotgun (WGS) entry which is preliminary data.</text>
</comment>
<name>A0A0F8XMH8_9ZZZZ</name>
<evidence type="ECO:0000313" key="1">
    <source>
        <dbReference type="EMBL" id="KKK62340.1"/>
    </source>
</evidence>
<sequence length="157" mass="17286">PKLIIMTGNPFTLLGEFYESHHQQRGLWNPIGISAFDTPNLIEGYEVIPGMVTQEDVDERAEEWGEDSALYITSILGQFADSLSDSIVPLNVASAVAERAFELVTQMKPRDQPQADEGNAVVVLCHASFSLNPAMECTTRRHDASSPTVIRRQLGSL</sequence>
<reference evidence="1" key="1">
    <citation type="journal article" date="2015" name="Nature">
        <title>Complex archaea that bridge the gap between prokaryotes and eukaryotes.</title>
        <authorList>
            <person name="Spang A."/>
            <person name="Saw J.H."/>
            <person name="Jorgensen S.L."/>
            <person name="Zaremba-Niedzwiedzka K."/>
            <person name="Martijn J."/>
            <person name="Lind A.E."/>
            <person name="van Eijk R."/>
            <person name="Schleper C."/>
            <person name="Guy L."/>
            <person name="Ettema T.J."/>
        </authorList>
    </citation>
    <scope>NUCLEOTIDE SEQUENCE</scope>
</reference>
<accession>A0A0F8XMH8</accession>
<organism evidence="1">
    <name type="scientific">marine sediment metagenome</name>
    <dbReference type="NCBI Taxonomy" id="412755"/>
    <lineage>
        <taxon>unclassified sequences</taxon>
        <taxon>metagenomes</taxon>
        <taxon>ecological metagenomes</taxon>
    </lineage>
</organism>
<dbReference type="AlphaFoldDB" id="A0A0F8XMH8"/>
<protein>
    <submittedName>
        <fullName evidence="1">Uncharacterized protein</fullName>
    </submittedName>
</protein>
<proteinExistence type="predicted"/>
<gene>
    <name evidence="1" type="ORF">LCGC14_3005320</name>
</gene>